<proteinExistence type="predicted"/>
<dbReference type="AlphaFoldDB" id="A0A2H4VQW9"/>
<evidence type="ECO:0000313" key="4">
    <source>
        <dbReference type="Proteomes" id="UP000232631"/>
    </source>
</evidence>
<dbReference type="PANTHER" id="PTHR19328">
    <property type="entry name" value="HEDGEHOG-INTERACTING PROTEIN"/>
    <property type="match status" value="1"/>
</dbReference>
<dbReference type="InterPro" id="IPR012938">
    <property type="entry name" value="Glc/Sorbosone_DH"/>
</dbReference>
<dbReference type="PANTHER" id="PTHR19328:SF13">
    <property type="entry name" value="HIPL1 PROTEIN"/>
    <property type="match status" value="1"/>
</dbReference>
<dbReference type="InterPro" id="IPR011041">
    <property type="entry name" value="Quinoprot_gluc/sorb_DH_b-prop"/>
</dbReference>
<dbReference type="GeneID" id="35126271"/>
<dbReference type="RefSeq" id="WP_100909317.1">
    <property type="nucleotide sequence ID" value="NZ_CP017768.1"/>
</dbReference>
<feature type="domain" description="Glucose/Sorbosone dehydrogenase" evidence="2">
    <location>
        <begin position="44"/>
        <end position="333"/>
    </location>
</feature>
<protein>
    <submittedName>
        <fullName evidence="3">Quinoprotein glucose dehydrogenase</fullName>
    </submittedName>
</protein>
<feature type="transmembrane region" description="Helical" evidence="1">
    <location>
        <begin position="5"/>
        <end position="26"/>
    </location>
</feature>
<evidence type="ECO:0000259" key="2">
    <source>
        <dbReference type="Pfam" id="PF07995"/>
    </source>
</evidence>
<dbReference type="EMBL" id="CP017768">
    <property type="protein sequence ID" value="AUB60488.1"/>
    <property type="molecule type" value="Genomic_DNA"/>
</dbReference>
<gene>
    <name evidence="3" type="ORF">BK009_07230</name>
</gene>
<dbReference type="SUPFAM" id="SSF50952">
    <property type="entry name" value="Soluble quinoprotein glucose dehydrogenase"/>
    <property type="match status" value="1"/>
</dbReference>
<evidence type="ECO:0000256" key="1">
    <source>
        <dbReference type="SAM" id="Phobius"/>
    </source>
</evidence>
<dbReference type="Gene3D" id="2.120.10.30">
    <property type="entry name" value="TolB, C-terminal domain"/>
    <property type="match status" value="1"/>
</dbReference>
<keyword evidence="1" id="KW-0472">Membrane</keyword>
<keyword evidence="1" id="KW-1133">Transmembrane helix</keyword>
<dbReference type="Pfam" id="PF07995">
    <property type="entry name" value="GSDH"/>
    <property type="match status" value="1"/>
</dbReference>
<accession>A0A2H4VQW9</accession>
<evidence type="ECO:0000313" key="3">
    <source>
        <dbReference type="EMBL" id="AUB60488.1"/>
    </source>
</evidence>
<reference evidence="3 4" key="1">
    <citation type="submission" date="2016-10" db="EMBL/GenBank/DDBJ databases">
        <title>Comparative genomics between deep and shallow subseafloor isolates.</title>
        <authorList>
            <person name="Ishii S."/>
            <person name="Miller J.R."/>
            <person name="Sutton G."/>
            <person name="Suzuki S."/>
            <person name="Methe B."/>
            <person name="Inagaki F."/>
            <person name="Imachi H."/>
        </authorList>
    </citation>
    <scope>NUCLEOTIDE SEQUENCE [LARGE SCALE GENOMIC DNA]</scope>
    <source>
        <strain evidence="3 4">A8p</strain>
    </source>
</reference>
<sequence length="349" mass="38148">MRIKILAIAIIPLIIVGIVAIFVLFIPKDINETGYSSQLMAENLEVPWALDFLPDDRMIFTQRGGKLSILDGKTVKTLGQVNVTHNSESGFLGIAVDPNFNLNHHIYVYYSLGDYNRISRYNLEGEQIINETVILDNIPGAAIHDGGRLKFGPDGKLYATTGDSANPGLAQDTSSLAGKILRLNTDGSIPADNPFGNYVYSYGHRNPQGITWSPTGIMYASEHGQSKNDEINIITRGGNYGWPTYEGNNTATGYIMPLRAYTELTLAPSGIAYYQGALYVAGLRGSQLRKIALSGDGKSITGEKATFTQLGRIREVVEHNGYLYIATSNRDGRGVPQSGDDRIIRIKIV</sequence>
<dbReference type="Proteomes" id="UP000232631">
    <property type="component" value="Chromosome"/>
</dbReference>
<dbReference type="InterPro" id="IPR011042">
    <property type="entry name" value="6-blade_b-propeller_TolB-like"/>
</dbReference>
<name>A0A2H4VQW9_9EURY</name>
<dbReference type="KEGG" id="msub:BK009_07230"/>
<keyword evidence="1" id="KW-0812">Transmembrane</keyword>
<keyword evidence="4" id="KW-1185">Reference proteome</keyword>
<organism evidence="3 4">
    <name type="scientific">Methanobacterium subterraneum</name>
    <dbReference type="NCBI Taxonomy" id="59277"/>
    <lineage>
        <taxon>Archaea</taxon>
        <taxon>Methanobacteriati</taxon>
        <taxon>Methanobacteriota</taxon>
        <taxon>Methanomada group</taxon>
        <taxon>Methanobacteria</taxon>
        <taxon>Methanobacteriales</taxon>
        <taxon>Methanobacteriaceae</taxon>
        <taxon>Methanobacterium</taxon>
    </lineage>
</organism>